<dbReference type="EMBL" id="FOVH01000004">
    <property type="protein sequence ID" value="SFO15737.1"/>
    <property type="molecule type" value="Genomic_DNA"/>
</dbReference>
<dbReference type="InParanoid" id="A0A1I5EWB5"/>
<dbReference type="InterPro" id="IPR004919">
    <property type="entry name" value="GmrSD_N"/>
</dbReference>
<accession>A0A1I5EWB5</accession>
<dbReference type="Proteomes" id="UP000183413">
    <property type="component" value="Unassembled WGS sequence"/>
</dbReference>
<dbReference type="PANTHER" id="PTHR39639">
    <property type="entry name" value="CHROMOSOME 16, WHOLE GENOME SHOTGUN SEQUENCE"/>
    <property type="match status" value="1"/>
</dbReference>
<protein>
    <recommendedName>
        <fullName evidence="1">GmrSD restriction endonucleases N-terminal domain-containing protein</fullName>
    </recommendedName>
</protein>
<name>A0A1I5EWB5_9ACTN</name>
<dbReference type="STRING" id="1993.SAMN04489713_104315"/>
<dbReference type="AlphaFoldDB" id="A0A1I5EWB5"/>
<evidence type="ECO:0000259" key="1">
    <source>
        <dbReference type="Pfam" id="PF03235"/>
    </source>
</evidence>
<dbReference type="Pfam" id="PF03235">
    <property type="entry name" value="GmrSD_N"/>
    <property type="match status" value="1"/>
</dbReference>
<feature type="domain" description="GmrSD restriction endonucleases N-terminal" evidence="1">
    <location>
        <begin position="60"/>
        <end position="204"/>
    </location>
</feature>
<sequence length="387" mass="44065">MSRQEELDVPVEYTYQGFSTGVEKEEEPSLAESIHEPFDPAKIDVQTRNPTVALLLARLRRGVLDLTPDFQRLAGIWNETAQSRLIESLLLRIPLPTLYAAESGEESWAVVDGIQRLTTIARFVDPEVIGAEPLRLRGLEYLDAYEGRTYSELPGGLQTRIDETELIVHLIRAGTPEPVKFNIFARINIGGKTLTLQELRHALIPGRARTLLAELATSEAFLEATQHSVKPDRMADREMVLRFLAFRLTDPADYPRGDLDDFLRQAMKRLNSLDPDEIERLRSDFERAMWAARDIFEEHAFRKRFPGQDRRLPINKALFEAVSVNLAKMKPQEIGALVEGRDMAQARFMTLIEDDWFLQAISVATGDAKKVRLRFRAVEELLRQVAT</sequence>
<dbReference type="PANTHER" id="PTHR39639:SF1">
    <property type="entry name" value="DUF262 DOMAIN-CONTAINING PROTEIN"/>
    <property type="match status" value="1"/>
</dbReference>
<gene>
    <name evidence="2" type="ORF">SAMN04489713_104315</name>
</gene>
<keyword evidence="3" id="KW-1185">Reference proteome</keyword>
<proteinExistence type="predicted"/>
<dbReference type="RefSeq" id="WP_083597623.1">
    <property type="nucleotide sequence ID" value="NZ_FOVH01000004.1"/>
</dbReference>
<evidence type="ECO:0000313" key="3">
    <source>
        <dbReference type="Proteomes" id="UP000183413"/>
    </source>
</evidence>
<evidence type="ECO:0000313" key="2">
    <source>
        <dbReference type="EMBL" id="SFO15737.1"/>
    </source>
</evidence>
<reference evidence="2 3" key="1">
    <citation type="submission" date="2016-10" db="EMBL/GenBank/DDBJ databases">
        <authorList>
            <person name="de Groot N.N."/>
        </authorList>
    </citation>
    <scope>NUCLEOTIDE SEQUENCE [LARGE SCALE GENOMIC DNA]</scope>
    <source>
        <strain evidence="2 3">DSM 43067</strain>
    </source>
</reference>
<organism evidence="2 3">
    <name type="scientific">Actinomadura madurae</name>
    <dbReference type="NCBI Taxonomy" id="1993"/>
    <lineage>
        <taxon>Bacteria</taxon>
        <taxon>Bacillati</taxon>
        <taxon>Actinomycetota</taxon>
        <taxon>Actinomycetes</taxon>
        <taxon>Streptosporangiales</taxon>
        <taxon>Thermomonosporaceae</taxon>
        <taxon>Actinomadura</taxon>
    </lineage>
</organism>